<dbReference type="InterPro" id="IPR003961">
    <property type="entry name" value="FN3_dom"/>
</dbReference>
<dbReference type="Pfam" id="PF00041">
    <property type="entry name" value="fn3"/>
    <property type="match status" value="1"/>
</dbReference>
<dbReference type="Proteomes" id="UP000821853">
    <property type="component" value="Chromosome 10"/>
</dbReference>
<dbReference type="Gene3D" id="2.60.40.10">
    <property type="entry name" value="Immunoglobulins"/>
    <property type="match status" value="1"/>
</dbReference>
<dbReference type="InterPro" id="IPR036116">
    <property type="entry name" value="FN3_sf"/>
</dbReference>
<protein>
    <recommendedName>
        <fullName evidence="1">Fibronectin type-III domain-containing protein</fullName>
    </recommendedName>
</protein>
<proteinExistence type="predicted"/>
<name>A0A9J6FN95_HAELO</name>
<keyword evidence="3" id="KW-1185">Reference proteome</keyword>
<feature type="domain" description="Fibronectin type-III" evidence="1">
    <location>
        <begin position="7"/>
        <end position="74"/>
    </location>
</feature>
<comment type="caution">
    <text evidence="2">The sequence shown here is derived from an EMBL/GenBank/DDBJ whole genome shotgun (WGS) entry which is preliminary data.</text>
</comment>
<gene>
    <name evidence="2" type="ORF">HPB48_021974</name>
</gene>
<sequence length="108" mass="12022">MGPVPDGNDTSAIQVTWLPAIKGHPGSAFYVQYRLKGDKTWHTTTVEEYEDRKLVYGLEKDALYEIRVVAIDGEHAQPSLIKMVDIGVTGLGRIFAGRPLLLARGRER</sequence>
<dbReference type="CDD" id="cd00063">
    <property type="entry name" value="FN3"/>
    <property type="match status" value="1"/>
</dbReference>
<dbReference type="OrthoDB" id="6244967at2759"/>
<dbReference type="VEuPathDB" id="VectorBase:HLOH_050187"/>
<dbReference type="InterPro" id="IPR013783">
    <property type="entry name" value="Ig-like_fold"/>
</dbReference>
<dbReference type="AlphaFoldDB" id="A0A9J6FN95"/>
<dbReference type="EMBL" id="JABSTR010000002">
    <property type="protein sequence ID" value="KAH9364509.1"/>
    <property type="molecule type" value="Genomic_DNA"/>
</dbReference>
<evidence type="ECO:0000313" key="3">
    <source>
        <dbReference type="Proteomes" id="UP000821853"/>
    </source>
</evidence>
<evidence type="ECO:0000313" key="2">
    <source>
        <dbReference type="EMBL" id="KAH9364509.1"/>
    </source>
</evidence>
<reference evidence="2 3" key="1">
    <citation type="journal article" date="2020" name="Cell">
        <title>Large-Scale Comparative Analyses of Tick Genomes Elucidate Their Genetic Diversity and Vector Capacities.</title>
        <authorList>
            <consortium name="Tick Genome and Microbiome Consortium (TIGMIC)"/>
            <person name="Jia N."/>
            <person name="Wang J."/>
            <person name="Shi W."/>
            <person name="Du L."/>
            <person name="Sun Y."/>
            <person name="Zhan W."/>
            <person name="Jiang J.F."/>
            <person name="Wang Q."/>
            <person name="Zhang B."/>
            <person name="Ji P."/>
            <person name="Bell-Sakyi L."/>
            <person name="Cui X.M."/>
            <person name="Yuan T.T."/>
            <person name="Jiang B.G."/>
            <person name="Yang W.F."/>
            <person name="Lam T.T."/>
            <person name="Chang Q.C."/>
            <person name="Ding S.J."/>
            <person name="Wang X.J."/>
            <person name="Zhu J.G."/>
            <person name="Ruan X.D."/>
            <person name="Zhao L."/>
            <person name="Wei J.T."/>
            <person name="Ye R.Z."/>
            <person name="Que T.C."/>
            <person name="Du C.H."/>
            <person name="Zhou Y.H."/>
            <person name="Cheng J.X."/>
            <person name="Dai P.F."/>
            <person name="Guo W.B."/>
            <person name="Han X.H."/>
            <person name="Huang E.J."/>
            <person name="Li L.F."/>
            <person name="Wei W."/>
            <person name="Gao Y.C."/>
            <person name="Liu J.Z."/>
            <person name="Shao H.Z."/>
            <person name="Wang X."/>
            <person name="Wang C.C."/>
            <person name="Yang T.C."/>
            <person name="Huo Q.B."/>
            <person name="Li W."/>
            <person name="Chen H.Y."/>
            <person name="Chen S.E."/>
            <person name="Zhou L.G."/>
            <person name="Ni X.B."/>
            <person name="Tian J.H."/>
            <person name="Sheng Y."/>
            <person name="Liu T."/>
            <person name="Pan Y.S."/>
            <person name="Xia L.Y."/>
            <person name="Li J."/>
            <person name="Zhao F."/>
            <person name="Cao W.C."/>
        </authorList>
    </citation>
    <scope>NUCLEOTIDE SEQUENCE [LARGE SCALE GENOMIC DNA]</scope>
    <source>
        <strain evidence="2">HaeL-2018</strain>
    </source>
</reference>
<dbReference type="SUPFAM" id="SSF49265">
    <property type="entry name" value="Fibronectin type III"/>
    <property type="match status" value="1"/>
</dbReference>
<organism evidence="2 3">
    <name type="scientific">Haemaphysalis longicornis</name>
    <name type="common">Bush tick</name>
    <dbReference type="NCBI Taxonomy" id="44386"/>
    <lineage>
        <taxon>Eukaryota</taxon>
        <taxon>Metazoa</taxon>
        <taxon>Ecdysozoa</taxon>
        <taxon>Arthropoda</taxon>
        <taxon>Chelicerata</taxon>
        <taxon>Arachnida</taxon>
        <taxon>Acari</taxon>
        <taxon>Parasitiformes</taxon>
        <taxon>Ixodida</taxon>
        <taxon>Ixodoidea</taxon>
        <taxon>Ixodidae</taxon>
        <taxon>Haemaphysalinae</taxon>
        <taxon>Haemaphysalis</taxon>
    </lineage>
</organism>
<accession>A0A9J6FN95</accession>
<evidence type="ECO:0000259" key="1">
    <source>
        <dbReference type="Pfam" id="PF00041"/>
    </source>
</evidence>